<evidence type="ECO:0000313" key="2">
    <source>
        <dbReference type="Proteomes" id="UP000318102"/>
    </source>
</evidence>
<organism evidence="1 2">
    <name type="scientific">Paenibacillus agilis</name>
    <dbReference type="NCBI Taxonomy" id="3020863"/>
    <lineage>
        <taxon>Bacteria</taxon>
        <taxon>Bacillati</taxon>
        <taxon>Bacillota</taxon>
        <taxon>Bacilli</taxon>
        <taxon>Bacillales</taxon>
        <taxon>Paenibacillaceae</taxon>
        <taxon>Paenibacillus</taxon>
    </lineage>
</organism>
<dbReference type="AlphaFoldDB" id="A0A559IF06"/>
<reference evidence="1 2" key="1">
    <citation type="submission" date="2019-07" db="EMBL/GenBank/DDBJ databases">
        <authorList>
            <person name="Kim J."/>
        </authorList>
    </citation>
    <scope>NUCLEOTIDE SEQUENCE [LARGE SCALE GENOMIC DNA]</scope>
    <source>
        <strain evidence="1 2">N4</strain>
    </source>
</reference>
<proteinExistence type="predicted"/>
<accession>A0A559IF06</accession>
<protein>
    <submittedName>
        <fullName evidence="1">Uncharacterized protein</fullName>
    </submittedName>
</protein>
<gene>
    <name evidence="1" type="ORF">FPZ44_24500</name>
</gene>
<dbReference type="Proteomes" id="UP000318102">
    <property type="component" value="Unassembled WGS sequence"/>
</dbReference>
<evidence type="ECO:0000313" key="1">
    <source>
        <dbReference type="EMBL" id="TVX86100.1"/>
    </source>
</evidence>
<dbReference type="OrthoDB" id="9834011at2"/>
<sequence length="120" mass="12993">MKLVIDKKLVSNNYEVVISIADVQPEETELFADFGKVSINIGGELTKKGGTAPEATIGDAFKYLPTDFPITRVFTQAQYGVKAVDVATAFADTIQLRIETAITTMKAKQDSFTGTSEVVL</sequence>
<comment type="caution">
    <text evidence="1">The sequence shown here is derived from an EMBL/GenBank/DDBJ whole genome shotgun (WGS) entry which is preliminary data.</text>
</comment>
<dbReference type="EMBL" id="VNJK01000006">
    <property type="protein sequence ID" value="TVX86100.1"/>
    <property type="molecule type" value="Genomic_DNA"/>
</dbReference>
<dbReference type="RefSeq" id="WP_144994936.1">
    <property type="nucleotide sequence ID" value="NZ_VNJK01000006.1"/>
</dbReference>
<keyword evidence="2" id="KW-1185">Reference proteome</keyword>
<name>A0A559IF06_9BACL</name>